<dbReference type="OrthoDB" id="5765492at2"/>
<evidence type="ECO:0000313" key="2">
    <source>
        <dbReference type="EMBL" id="AGP39600.1"/>
    </source>
</evidence>
<dbReference type="eggNOG" id="ENOG5031P8B">
    <property type="taxonomic scope" value="Bacteria"/>
</dbReference>
<dbReference type="KEGG" id="scu:SCE1572_36980"/>
<dbReference type="Proteomes" id="UP000014803">
    <property type="component" value="Chromosome"/>
</dbReference>
<dbReference type="RefSeq" id="WP_020739282.1">
    <property type="nucleotide sequence ID" value="NC_021658.1"/>
</dbReference>
<feature type="region of interest" description="Disordered" evidence="1">
    <location>
        <begin position="1"/>
        <end position="32"/>
    </location>
</feature>
<name>S4Y5V5_SORCE</name>
<organism evidence="2 3">
    <name type="scientific">Sorangium cellulosum So0157-2</name>
    <dbReference type="NCBI Taxonomy" id="1254432"/>
    <lineage>
        <taxon>Bacteria</taxon>
        <taxon>Pseudomonadati</taxon>
        <taxon>Myxococcota</taxon>
        <taxon>Polyangia</taxon>
        <taxon>Polyangiales</taxon>
        <taxon>Polyangiaceae</taxon>
        <taxon>Sorangium</taxon>
    </lineage>
</organism>
<accession>S4Y5V5</accession>
<dbReference type="EMBL" id="CP003969">
    <property type="protein sequence ID" value="AGP39600.1"/>
    <property type="molecule type" value="Genomic_DNA"/>
</dbReference>
<reference evidence="2 3" key="1">
    <citation type="journal article" date="2013" name="Sci. Rep.">
        <title>Extraordinary expansion of a Sorangium cellulosum genome from an alkaline milieu.</title>
        <authorList>
            <person name="Han K."/>
            <person name="Li Z.F."/>
            <person name="Peng R."/>
            <person name="Zhu L.P."/>
            <person name="Zhou T."/>
            <person name="Wang L.G."/>
            <person name="Li S.G."/>
            <person name="Zhang X.B."/>
            <person name="Hu W."/>
            <person name="Wu Z.H."/>
            <person name="Qin N."/>
            <person name="Li Y.Z."/>
        </authorList>
    </citation>
    <scope>NUCLEOTIDE SEQUENCE [LARGE SCALE GENOMIC DNA]</scope>
    <source>
        <strain evidence="2 3">So0157-2</strain>
    </source>
</reference>
<feature type="compositionally biased region" description="Basic residues" evidence="1">
    <location>
        <begin position="7"/>
        <end position="24"/>
    </location>
</feature>
<evidence type="ECO:0000256" key="1">
    <source>
        <dbReference type="SAM" id="MobiDB-lite"/>
    </source>
</evidence>
<protein>
    <submittedName>
        <fullName evidence="2">Uncharacterized protein</fullName>
    </submittedName>
</protein>
<sequence length="262" mass="28188">MTTTANAHKRRATRKRTRPARQKRTAGDVERANGGLTGKQAFALWALLLTGDGKPLSQQKVKLDRATLKALEGARLITIEPGTRKNDPAYGAKFHVTDEGWAWANGQGLAAVLSRTPSAATVLEALLARLARYMEVHGLALDHLLRPRPAAPEATASASTPHEPLGAPALRAVEPAALEAPIRAAYLRVTGGVLNEFVRLAQLRAQLGDAPADAVDAALRQMQRQGGAVLYPIDDPQRIRPEDDAAALQVSGERRDLFCITR</sequence>
<gene>
    <name evidence="2" type="ORF">SCE1572_36980</name>
</gene>
<evidence type="ECO:0000313" key="3">
    <source>
        <dbReference type="Proteomes" id="UP000014803"/>
    </source>
</evidence>
<proteinExistence type="predicted"/>
<dbReference type="HOGENOM" id="CLU_077370_0_0_7"/>
<dbReference type="PATRIC" id="fig|1254432.3.peg.8375"/>
<dbReference type="STRING" id="1254432.SCE1572_36980"/>
<dbReference type="AlphaFoldDB" id="S4Y5V5"/>